<organism evidence="1 2">
    <name type="scientific">Eumeta variegata</name>
    <name type="common">Bagworm moth</name>
    <name type="synonym">Eumeta japonica</name>
    <dbReference type="NCBI Taxonomy" id="151549"/>
    <lineage>
        <taxon>Eukaryota</taxon>
        <taxon>Metazoa</taxon>
        <taxon>Ecdysozoa</taxon>
        <taxon>Arthropoda</taxon>
        <taxon>Hexapoda</taxon>
        <taxon>Insecta</taxon>
        <taxon>Pterygota</taxon>
        <taxon>Neoptera</taxon>
        <taxon>Endopterygota</taxon>
        <taxon>Lepidoptera</taxon>
        <taxon>Glossata</taxon>
        <taxon>Ditrysia</taxon>
        <taxon>Tineoidea</taxon>
        <taxon>Psychidae</taxon>
        <taxon>Oiketicinae</taxon>
        <taxon>Eumeta</taxon>
    </lineage>
</organism>
<gene>
    <name evidence="1" type="ORF">EVAR_68222_1</name>
</gene>
<dbReference type="Proteomes" id="UP000299102">
    <property type="component" value="Unassembled WGS sequence"/>
</dbReference>
<evidence type="ECO:0000313" key="2">
    <source>
        <dbReference type="Proteomes" id="UP000299102"/>
    </source>
</evidence>
<sequence length="94" mass="11228">MPKPTHPVWSNFNVIAKTDNKGNWAQCKMCKKELQEWWKLLAMNINDPRWLNWDGKEAFQTLCEQLTKETKVDWDWEPDDDVPLIDLCLRPDPE</sequence>
<comment type="caution">
    <text evidence="1">The sequence shown here is derived from an EMBL/GenBank/DDBJ whole genome shotgun (WGS) entry which is preliminary data.</text>
</comment>
<accession>A0A4C1ZMA3</accession>
<proteinExistence type="predicted"/>
<evidence type="ECO:0000313" key="1">
    <source>
        <dbReference type="EMBL" id="GBP88452.1"/>
    </source>
</evidence>
<dbReference type="AlphaFoldDB" id="A0A4C1ZMA3"/>
<reference evidence="1 2" key="1">
    <citation type="journal article" date="2019" name="Commun. Biol.">
        <title>The bagworm genome reveals a unique fibroin gene that provides high tensile strength.</title>
        <authorList>
            <person name="Kono N."/>
            <person name="Nakamura H."/>
            <person name="Ohtoshi R."/>
            <person name="Tomita M."/>
            <person name="Numata K."/>
            <person name="Arakawa K."/>
        </authorList>
    </citation>
    <scope>NUCLEOTIDE SEQUENCE [LARGE SCALE GENOMIC DNA]</scope>
</reference>
<protein>
    <submittedName>
        <fullName evidence="1">Uncharacterized protein</fullName>
    </submittedName>
</protein>
<keyword evidence="2" id="KW-1185">Reference proteome</keyword>
<name>A0A4C1ZMA3_EUMVA</name>
<dbReference type="EMBL" id="BGZK01001935">
    <property type="protein sequence ID" value="GBP88452.1"/>
    <property type="molecule type" value="Genomic_DNA"/>
</dbReference>